<evidence type="ECO:0000313" key="3">
    <source>
        <dbReference type="EMBL" id="KAE9409128.1"/>
    </source>
</evidence>
<evidence type="ECO:0008006" key="5">
    <source>
        <dbReference type="Google" id="ProtNLM"/>
    </source>
</evidence>
<name>A0A6A4IIR9_9AGAR</name>
<evidence type="ECO:0000256" key="1">
    <source>
        <dbReference type="SAM" id="MobiDB-lite"/>
    </source>
</evidence>
<dbReference type="EMBL" id="ML769388">
    <property type="protein sequence ID" value="KAE9409128.1"/>
    <property type="molecule type" value="Genomic_DNA"/>
</dbReference>
<proteinExistence type="predicted"/>
<sequence length="226" mass="25554">MQPVYGEDHSVLHWSFGNTHVLFPALRINSFASFIAAALLVIALCFSERFLSFASEEEWTPSLVSRSRVRHALWKSTLYWLITLLRLLYMLCAMSFHAGLLIVITTSLAIAQFLIELRKEFRPQRSSYSSIEQPLLDESRTRPRSKSKPDSIFIHPRESNLARADALALQMGLGGPTDRVADTRYQRKQEAWEVGNGKNLARALLGNSQRPSNRPFNIGSDSDSDS</sequence>
<evidence type="ECO:0000256" key="2">
    <source>
        <dbReference type="SAM" id="Phobius"/>
    </source>
</evidence>
<keyword evidence="2" id="KW-0812">Transmembrane</keyword>
<dbReference type="AlphaFoldDB" id="A0A6A4IIR9"/>
<dbReference type="OrthoDB" id="73901at2759"/>
<keyword evidence="4" id="KW-1185">Reference proteome</keyword>
<accession>A0A6A4IIR9</accession>
<dbReference type="Proteomes" id="UP000799118">
    <property type="component" value="Unassembled WGS sequence"/>
</dbReference>
<feature type="transmembrane region" description="Helical" evidence="2">
    <location>
        <begin position="95"/>
        <end position="115"/>
    </location>
</feature>
<feature type="compositionally biased region" description="Polar residues" evidence="1">
    <location>
        <begin position="206"/>
        <end position="226"/>
    </location>
</feature>
<protein>
    <recommendedName>
        <fullName evidence="5">Copper transporter</fullName>
    </recommendedName>
</protein>
<gene>
    <name evidence="3" type="ORF">BT96DRAFT_1012738</name>
</gene>
<reference evidence="3" key="1">
    <citation type="journal article" date="2019" name="Environ. Microbiol.">
        <title>Fungal ecological strategies reflected in gene transcription - a case study of two litter decomposers.</title>
        <authorList>
            <person name="Barbi F."/>
            <person name="Kohler A."/>
            <person name="Barry K."/>
            <person name="Baskaran P."/>
            <person name="Daum C."/>
            <person name="Fauchery L."/>
            <person name="Ihrmark K."/>
            <person name="Kuo A."/>
            <person name="LaButti K."/>
            <person name="Lipzen A."/>
            <person name="Morin E."/>
            <person name="Grigoriev I.V."/>
            <person name="Henrissat B."/>
            <person name="Lindahl B."/>
            <person name="Martin F."/>
        </authorList>
    </citation>
    <scope>NUCLEOTIDE SEQUENCE</scope>
    <source>
        <strain evidence="3">JB14</strain>
    </source>
</reference>
<evidence type="ECO:0000313" key="4">
    <source>
        <dbReference type="Proteomes" id="UP000799118"/>
    </source>
</evidence>
<feature type="transmembrane region" description="Helical" evidence="2">
    <location>
        <begin position="31"/>
        <end position="51"/>
    </location>
</feature>
<feature type="region of interest" description="Disordered" evidence="1">
    <location>
        <begin position="205"/>
        <end position="226"/>
    </location>
</feature>
<organism evidence="3 4">
    <name type="scientific">Gymnopus androsaceus JB14</name>
    <dbReference type="NCBI Taxonomy" id="1447944"/>
    <lineage>
        <taxon>Eukaryota</taxon>
        <taxon>Fungi</taxon>
        <taxon>Dikarya</taxon>
        <taxon>Basidiomycota</taxon>
        <taxon>Agaricomycotina</taxon>
        <taxon>Agaricomycetes</taxon>
        <taxon>Agaricomycetidae</taxon>
        <taxon>Agaricales</taxon>
        <taxon>Marasmiineae</taxon>
        <taxon>Omphalotaceae</taxon>
        <taxon>Gymnopus</taxon>
    </lineage>
</organism>
<keyword evidence="2" id="KW-1133">Transmembrane helix</keyword>
<keyword evidence="2" id="KW-0472">Membrane</keyword>